<evidence type="ECO:0000256" key="6">
    <source>
        <dbReference type="ARBA" id="ARBA00022989"/>
    </source>
</evidence>
<feature type="transmembrane region" description="Helical" evidence="8">
    <location>
        <begin position="151"/>
        <end position="171"/>
    </location>
</feature>
<feature type="transmembrane region" description="Helical" evidence="8">
    <location>
        <begin position="480"/>
        <end position="501"/>
    </location>
</feature>
<evidence type="ECO:0000256" key="7">
    <source>
        <dbReference type="ARBA" id="ARBA00023136"/>
    </source>
</evidence>
<evidence type="ECO:0000313" key="9">
    <source>
        <dbReference type="EMBL" id="CAG5098462.1"/>
    </source>
</evidence>
<comment type="similarity">
    <text evidence="2 8">Belongs to the inorganic phosphate transporter (PiT) (TC 2.A.20) family.</text>
</comment>
<organism evidence="9 10">
    <name type="scientific">Oikopleura dioica</name>
    <name type="common">Tunicate</name>
    <dbReference type="NCBI Taxonomy" id="34765"/>
    <lineage>
        <taxon>Eukaryota</taxon>
        <taxon>Metazoa</taxon>
        <taxon>Chordata</taxon>
        <taxon>Tunicata</taxon>
        <taxon>Appendicularia</taxon>
        <taxon>Copelata</taxon>
        <taxon>Oikopleuridae</taxon>
        <taxon>Oikopleura</taxon>
    </lineage>
</organism>
<feature type="transmembrane region" description="Helical" evidence="8">
    <location>
        <begin position="238"/>
        <end position="259"/>
    </location>
</feature>
<feature type="transmembrane region" description="Helical" evidence="8">
    <location>
        <begin position="12"/>
        <end position="33"/>
    </location>
</feature>
<keyword evidence="4 8" id="KW-0592">Phosphate transport</keyword>
<feature type="transmembrane region" description="Helical" evidence="8">
    <location>
        <begin position="183"/>
        <end position="206"/>
    </location>
</feature>
<feature type="transmembrane region" description="Helical" evidence="8">
    <location>
        <begin position="391"/>
        <end position="409"/>
    </location>
</feature>
<reference evidence="9 10" key="1">
    <citation type="submission" date="2021-04" db="EMBL/GenBank/DDBJ databases">
        <authorList>
            <person name="Bliznina A."/>
        </authorList>
    </citation>
    <scope>NUCLEOTIDE SEQUENCE [LARGE SCALE GENOMIC DNA]</scope>
</reference>
<evidence type="ECO:0000256" key="3">
    <source>
        <dbReference type="ARBA" id="ARBA00022448"/>
    </source>
</evidence>
<evidence type="ECO:0000256" key="8">
    <source>
        <dbReference type="RuleBase" id="RU363058"/>
    </source>
</evidence>
<keyword evidence="6 8" id="KW-1133">Transmembrane helix</keyword>
<dbReference type="PANTHER" id="PTHR11101">
    <property type="entry name" value="PHOSPHATE TRANSPORTER"/>
    <property type="match status" value="1"/>
</dbReference>
<accession>A0ABN7SMW1</accession>
<proteinExistence type="inferred from homology"/>
<keyword evidence="7 8" id="KW-0472">Membrane</keyword>
<name>A0ABN7SMW1_OIKDI</name>
<dbReference type="InterPro" id="IPR001204">
    <property type="entry name" value="Phos_transporter"/>
</dbReference>
<feature type="transmembrane region" description="Helical" evidence="8">
    <location>
        <begin position="429"/>
        <end position="447"/>
    </location>
</feature>
<keyword evidence="3 8" id="KW-0813">Transport</keyword>
<evidence type="ECO:0000256" key="5">
    <source>
        <dbReference type="ARBA" id="ARBA00022692"/>
    </source>
</evidence>
<dbReference type="Proteomes" id="UP001158576">
    <property type="component" value="Chromosome XSR"/>
</dbReference>
<comment type="function">
    <text evidence="8">Sodium-phosphate symporter.</text>
</comment>
<sequence>MIEEGFGEYQWIVIVAFVVAFLLAISVGANDVANPFGTSVGSGALTLLQCFVLATLMETLGAITMGGAVSDTIRKKIVNVDAYNETSSEDIKKFLIGQLSAMFGAAVWQIIASVLKMPVSGTHSIVGAVVGFAIISKGVMAIQWWTIIKIVISWFASPVLSGVLAIALYTLVSKMILQAENRVSRACTFLPIFYSGVVGFNCYSIMRTMNKIYKWSGSCDDEAEDSEDGTGSFCFREWHFITIAFSVMAMVYIVIRCLYIPRILRKINALSKNLCPSPSSFQKMVAKLEKKLGLTLDAEIKEDAIEPEKILLEEKNFINPANDEKQDGSETPEMQICFKELQAFSACFDAYAHGGNDVGNSIGPVMAVWAVIQTCQTIAGCNINQTEPPQLWIIIFGCSGIILGLWTLGKRVIQTVGKDIASITPARGFSIDIMAGFTVLFGSMLQIPLSTTHCKVGAVVAVSLVHDRANVSCATFKKIAMAWFVTLPVSAVISALSYYFICMWVL</sequence>
<protein>
    <recommendedName>
        <fullName evidence="8">Phosphate transporter</fullName>
    </recommendedName>
</protein>
<evidence type="ECO:0000313" key="10">
    <source>
        <dbReference type="Proteomes" id="UP001158576"/>
    </source>
</evidence>
<feature type="transmembrane region" description="Helical" evidence="8">
    <location>
        <begin position="45"/>
        <end position="69"/>
    </location>
</feature>
<gene>
    <name evidence="9" type="ORF">OKIOD_LOCUS7246</name>
</gene>
<keyword evidence="10" id="KW-1185">Reference proteome</keyword>
<evidence type="ECO:0000256" key="4">
    <source>
        <dbReference type="ARBA" id="ARBA00022592"/>
    </source>
</evidence>
<evidence type="ECO:0000256" key="2">
    <source>
        <dbReference type="ARBA" id="ARBA00009916"/>
    </source>
</evidence>
<dbReference type="Pfam" id="PF01384">
    <property type="entry name" value="PHO4"/>
    <property type="match status" value="1"/>
</dbReference>
<evidence type="ECO:0000256" key="1">
    <source>
        <dbReference type="ARBA" id="ARBA00004141"/>
    </source>
</evidence>
<dbReference type="PANTHER" id="PTHR11101:SF80">
    <property type="entry name" value="PHOSPHATE TRANSPORTER"/>
    <property type="match status" value="1"/>
</dbReference>
<keyword evidence="5 8" id="KW-0812">Transmembrane</keyword>
<feature type="transmembrane region" description="Helical" evidence="8">
    <location>
        <begin position="124"/>
        <end position="145"/>
    </location>
</feature>
<dbReference type="EMBL" id="OU015569">
    <property type="protein sequence ID" value="CAG5098462.1"/>
    <property type="molecule type" value="Genomic_DNA"/>
</dbReference>
<comment type="subcellular location">
    <subcellularLocation>
        <location evidence="1 8">Membrane</location>
        <topology evidence="1 8">Multi-pass membrane protein</topology>
    </subcellularLocation>
</comment>